<protein>
    <recommendedName>
        <fullName evidence="6">Gylcosyl hydrolase 115 C-terminal domain-containing protein</fullName>
    </recommendedName>
</protein>
<comment type="caution">
    <text evidence="4">The sequence shown here is derived from an EMBL/GenBank/DDBJ whole genome shotgun (WGS) entry which is preliminary data.</text>
</comment>
<dbReference type="Gene3D" id="1.20.58.2150">
    <property type="match status" value="1"/>
</dbReference>
<dbReference type="EMBL" id="JAGGKG010000002">
    <property type="protein sequence ID" value="MBP1904090.1"/>
    <property type="molecule type" value="Genomic_DNA"/>
</dbReference>
<dbReference type="InterPro" id="IPR042301">
    <property type="entry name" value="GH115_sf"/>
</dbReference>
<evidence type="ECO:0000259" key="3">
    <source>
        <dbReference type="Pfam" id="PF19190"/>
    </source>
</evidence>
<evidence type="ECO:0008006" key="6">
    <source>
        <dbReference type="Google" id="ProtNLM"/>
    </source>
</evidence>
<gene>
    <name evidence="4" type="ORF">J2Z32_000707</name>
</gene>
<accession>A0ABS4FND0</accession>
<dbReference type="Gene3D" id="3.20.20.520">
    <property type="entry name" value="Glycosyl hydrolase family 115"/>
    <property type="match status" value="1"/>
</dbReference>
<evidence type="ECO:0000313" key="4">
    <source>
        <dbReference type="EMBL" id="MBP1904090.1"/>
    </source>
</evidence>
<dbReference type="Pfam" id="PF19190">
    <property type="entry name" value="BACON_2"/>
    <property type="match status" value="1"/>
</dbReference>
<dbReference type="InterPro" id="IPR029018">
    <property type="entry name" value="Hex-like_dom2"/>
</dbReference>
<dbReference type="Pfam" id="PF15979">
    <property type="entry name" value="Glyco_hydro_115"/>
    <property type="match status" value="1"/>
</dbReference>
<dbReference type="PANTHER" id="PTHR37842:SF2">
    <property type="entry name" value="GYLCOSYL HYDROLASE 115 C-TERMINAL DOMAIN-CONTAINING PROTEIN"/>
    <property type="match status" value="1"/>
</dbReference>
<proteinExistence type="predicted"/>
<feature type="domain" description="Gylcosyl hydrolase 115 C-terminal" evidence="2">
    <location>
        <begin position="783"/>
        <end position="953"/>
    </location>
</feature>
<dbReference type="Proteomes" id="UP001519272">
    <property type="component" value="Unassembled WGS sequence"/>
</dbReference>
<dbReference type="SUPFAM" id="SSF55545">
    <property type="entry name" value="beta-N-acetylhexosaminidase-like domain"/>
    <property type="match status" value="1"/>
</dbReference>
<evidence type="ECO:0000313" key="5">
    <source>
        <dbReference type="Proteomes" id="UP001519272"/>
    </source>
</evidence>
<keyword evidence="5" id="KW-1185">Reference proteome</keyword>
<evidence type="ECO:0000259" key="2">
    <source>
        <dbReference type="Pfam" id="PF17829"/>
    </source>
</evidence>
<dbReference type="Gene3D" id="3.30.379.10">
    <property type="entry name" value="Chitobiase/beta-hexosaminidase domain 2-like"/>
    <property type="match status" value="1"/>
</dbReference>
<dbReference type="Gene3D" id="2.60.120.1620">
    <property type="match status" value="1"/>
</dbReference>
<sequence>MQVSQENTFQSAVLVQHGQATPIYIDPQGADFGGLKLVVSSVAKDIELVTDVLPEIVTEKSKLKGTAIVAGTIGNNDIIDSLIAKGRVDISELKKRRESFIIRVIAQPSPELETAIVIIGSEKRGVFYGLYHISKLCGVSPWVYWGDVHPAKQSRLVFTKEQLEYTSKEPSIRYRGFFMNDEWPSLGSWSRDHCGGFNEKMYEKVFELLLRLKANYLWPAMWSAVFSEDGESYPLANAELAHEYGIIMGTSHHEPLFRAGEEWKHINHRYGENGLWDYWENTEAITRFWEDGVIRNKDLESIITLGMRGEQDSALGGTFEENIQRLKDIIITQKELLRKHGLEHAPQVLTIYKEVEAFWYGSDEVPGLKDWDVLDDVTIIMSDDNFGNMRKLPDEEARTRKAGWGIYYHFDYHGGPRSYEWVNTVPLEKIWEQMSLAYDYGIRDLWIVNVGDLKPMELPLSYFMELAYDFEAWGTANPNKTTLFLHDWVKTQFGHTVPEDALSGIADVLEKYTRLNGTRKPEITYADTYSVTHYNEGQRVLAEAIKLEEQAEAYYTLTADEHKDAYYQLVYYPAVASANVKKMHVYAGLNQKYYNFQPQSMLANHYAGLVEQAIKRDIELQDFYNNELSNGKWKGMMSSLHIGYVNWNDEGAQFPNAVYIESTQEAPVLIVDVEGNSDCFTSGEVKLPNFSNLQQENYRITVSNGGTQPLQYRLEASHDWIKASQQQGNVICGDDIIVSVDWDQVHSDVTGEIIISSGSDSVKVMVQAQVIQADQVDKLPSMTFVGSNGVIVIEAEHTCDRQPAEATHFEVIEKYGRSLSSMKLFPTTSQFESSEEAPYLEYRFYVGEEGTYTVIVHTAPTNPLAEESRLPYAVGIDGGEPVKADMLPANFAAGESWDWSESVMNNVHTHATEHHLTAGVHTLRFYVLHAAIVLQKLVITKEALPYSYFGPQESYYKK</sequence>
<evidence type="ECO:0000256" key="1">
    <source>
        <dbReference type="ARBA" id="ARBA00022801"/>
    </source>
</evidence>
<dbReference type="PANTHER" id="PTHR37842">
    <property type="match status" value="1"/>
</dbReference>
<dbReference type="InterPro" id="IPR041437">
    <property type="entry name" value="GH115_C"/>
</dbReference>
<dbReference type="InterPro" id="IPR024361">
    <property type="entry name" value="BACON"/>
</dbReference>
<organism evidence="4 5">
    <name type="scientific">Paenibacillus turicensis</name>
    <dbReference type="NCBI Taxonomy" id="160487"/>
    <lineage>
        <taxon>Bacteria</taxon>
        <taxon>Bacillati</taxon>
        <taxon>Bacillota</taxon>
        <taxon>Bacilli</taxon>
        <taxon>Bacillales</taxon>
        <taxon>Paenibacillaceae</taxon>
        <taxon>Paenibacillus</taxon>
    </lineage>
</organism>
<reference evidence="4 5" key="1">
    <citation type="submission" date="2021-03" db="EMBL/GenBank/DDBJ databases">
        <title>Genomic Encyclopedia of Type Strains, Phase IV (KMG-IV): sequencing the most valuable type-strain genomes for metagenomic binning, comparative biology and taxonomic classification.</title>
        <authorList>
            <person name="Goeker M."/>
        </authorList>
    </citation>
    <scope>NUCLEOTIDE SEQUENCE [LARGE SCALE GENOMIC DNA]</scope>
    <source>
        <strain evidence="4 5">DSM 14349</strain>
    </source>
</reference>
<dbReference type="RefSeq" id="WP_210087765.1">
    <property type="nucleotide sequence ID" value="NZ_JAGGKG010000002.1"/>
</dbReference>
<dbReference type="InterPro" id="IPR031924">
    <property type="entry name" value="GH115"/>
</dbReference>
<feature type="domain" description="BACON" evidence="3">
    <location>
        <begin position="694"/>
        <end position="768"/>
    </location>
</feature>
<name>A0ABS4FND0_9BACL</name>
<keyword evidence="1" id="KW-0378">Hydrolase</keyword>
<dbReference type="Pfam" id="PF17829">
    <property type="entry name" value="GH115_C"/>
    <property type="match status" value="1"/>
</dbReference>